<dbReference type="PROSITE" id="PS51186">
    <property type="entry name" value="GNAT"/>
    <property type="match status" value="1"/>
</dbReference>
<keyword evidence="1 4" id="KW-0808">Transferase</keyword>
<organism evidence="4 5">
    <name type="scientific">Legionella rubrilucens</name>
    <dbReference type="NCBI Taxonomy" id="458"/>
    <lineage>
        <taxon>Bacteria</taxon>
        <taxon>Pseudomonadati</taxon>
        <taxon>Pseudomonadota</taxon>
        <taxon>Gammaproteobacteria</taxon>
        <taxon>Legionellales</taxon>
        <taxon>Legionellaceae</taxon>
        <taxon>Legionella</taxon>
    </lineage>
</organism>
<evidence type="ECO:0000256" key="2">
    <source>
        <dbReference type="ARBA" id="ARBA00023315"/>
    </source>
</evidence>
<dbReference type="InterPro" id="IPR050832">
    <property type="entry name" value="Bact_Acetyltransf"/>
</dbReference>
<reference evidence="4 5" key="1">
    <citation type="submission" date="2015-11" db="EMBL/GenBank/DDBJ databases">
        <title>Genomic analysis of 38 Legionella species identifies large and diverse effector repertoires.</title>
        <authorList>
            <person name="Burstein D."/>
            <person name="Amaro F."/>
            <person name="Zusman T."/>
            <person name="Lifshitz Z."/>
            <person name="Cohen O."/>
            <person name="Gilbert J.A."/>
            <person name="Pupko T."/>
            <person name="Shuman H.A."/>
            <person name="Segal G."/>
        </authorList>
    </citation>
    <scope>NUCLEOTIDE SEQUENCE [LARGE SCALE GENOMIC DNA]</scope>
    <source>
        <strain evidence="4 5">WA-270A-C2</strain>
    </source>
</reference>
<evidence type="ECO:0000259" key="3">
    <source>
        <dbReference type="PROSITE" id="PS51186"/>
    </source>
</evidence>
<dbReference type="CDD" id="cd04301">
    <property type="entry name" value="NAT_SF"/>
    <property type="match status" value="1"/>
</dbReference>
<dbReference type="RefSeq" id="WP_162263138.1">
    <property type="nucleotide sequence ID" value="NZ_CAAAIN010000002.1"/>
</dbReference>
<dbReference type="STRING" id="458.Lrub_2121"/>
<dbReference type="Pfam" id="PF00583">
    <property type="entry name" value="Acetyltransf_1"/>
    <property type="match status" value="1"/>
</dbReference>
<gene>
    <name evidence="4" type="ORF">Lrub_2121</name>
</gene>
<dbReference type="PATRIC" id="fig|458.5.peg.2212"/>
<dbReference type="InterPro" id="IPR000182">
    <property type="entry name" value="GNAT_dom"/>
</dbReference>
<evidence type="ECO:0000313" key="5">
    <source>
        <dbReference type="Proteomes" id="UP000054608"/>
    </source>
</evidence>
<dbReference type="Gene3D" id="3.40.630.30">
    <property type="match status" value="1"/>
</dbReference>
<dbReference type="GO" id="GO:0016747">
    <property type="term" value="F:acyltransferase activity, transferring groups other than amino-acyl groups"/>
    <property type="evidence" value="ECO:0007669"/>
    <property type="project" value="InterPro"/>
</dbReference>
<name>A0A0W0XRY6_9GAMM</name>
<dbReference type="SUPFAM" id="SSF55729">
    <property type="entry name" value="Acyl-CoA N-acyltransferases (Nat)"/>
    <property type="match status" value="1"/>
</dbReference>
<evidence type="ECO:0000256" key="1">
    <source>
        <dbReference type="ARBA" id="ARBA00022679"/>
    </source>
</evidence>
<dbReference type="EMBL" id="LNYT01000020">
    <property type="protein sequence ID" value="KTD47199.1"/>
    <property type="molecule type" value="Genomic_DNA"/>
</dbReference>
<evidence type="ECO:0000313" key="4">
    <source>
        <dbReference type="EMBL" id="KTD47199.1"/>
    </source>
</evidence>
<dbReference type="Proteomes" id="UP000054608">
    <property type="component" value="Unassembled WGS sequence"/>
</dbReference>
<dbReference type="InterPro" id="IPR016181">
    <property type="entry name" value="Acyl_CoA_acyltransferase"/>
</dbReference>
<accession>A0A0W0XRY6</accession>
<comment type="caution">
    <text evidence="4">The sequence shown here is derived from an EMBL/GenBank/DDBJ whole genome shotgun (WGS) entry which is preliminary data.</text>
</comment>
<proteinExistence type="predicted"/>
<keyword evidence="5" id="KW-1185">Reference proteome</keyword>
<sequence>MAKVQFQVEPHPAQEDEALLRAGIVAFNVSCIHEQASHFCLFARDDGQLIGGASLWQHSDAFYIDVLWFEDNYRRQGLGSELLDRLDQQAVSAGIRKIFVDTFSFQALDFYEKNGFEVIACVPQYLLGHDRYFLKKTLSF</sequence>
<protein>
    <submittedName>
        <fullName evidence="4">GNAT family acetyltransferase</fullName>
    </submittedName>
</protein>
<feature type="domain" description="N-acetyltransferase" evidence="3">
    <location>
        <begin position="1"/>
        <end position="139"/>
    </location>
</feature>
<dbReference type="AlphaFoldDB" id="A0A0W0XRY6"/>
<keyword evidence="2" id="KW-0012">Acyltransferase</keyword>
<dbReference type="PANTHER" id="PTHR43877">
    <property type="entry name" value="AMINOALKYLPHOSPHONATE N-ACETYLTRANSFERASE-RELATED-RELATED"/>
    <property type="match status" value="1"/>
</dbReference>